<name>A0ACC0D1M5_9PEZI</name>
<evidence type="ECO:0000313" key="2">
    <source>
        <dbReference type="Proteomes" id="UP001497680"/>
    </source>
</evidence>
<accession>A0ACC0D1M5</accession>
<comment type="caution">
    <text evidence="1">The sequence shown here is derived from an EMBL/GenBank/DDBJ whole genome shotgun (WGS) entry which is preliminary data.</text>
</comment>
<sequence length="705" mass="81134">MAPLTGDIPDSMFASPQYLNSLKIRCINLMIVLTVVPTEDQERYSCSAERPRCSVCVERQTPCEYTTLPTETHLKAQKRKLTDLEIKCQTYEDLLGILRSRPDDETSQILRRLRIGEDVPAIVKAVQDGDLLLQLSLNPDFRFRYEFPYIQEMPPHLESPQNPYFHSILCTKTSVPQSPEYIDTLREIEDESQKVYLAPYHTAKLIDSRITSANVSSWTKVSSDNTMLRMLLQIYFVFEFPFHPYFHKDLFLDDMVIGSRRFCSPLLVNAVLGAAWHGYTRMKNRAAYWLPDNLGYRFLAEARRLFELEQTNPTITTVQAGAIINLISTINGIDDISRMYIDKSIQMAKSISLFSPGPDESREWQLAASVTAWSLFNCQAFTAFHTFQPPILKAPPARPLPEVDDYGEIWVKYPHGREPLPMFNGLVFRAVSEFRVIMNEITRLSFSRPKSYDRMSLDAAIGFRSRLLSWYDSLPEPLQARTIALPCHLKLHIHYHVLLIGLFEPFEQMGFIHSKANPSTIISHSKACFETLMRVYYRRHGFQSLDVTLAQFLHLLGFGALKDFSSTEKGSVEYEAIRSTLMLCAKGLWEQGQNYYLSEAIFRMFKQSMCPEEVLLLRTIIEIEDDDGPLDHMVQEIRSRWPIGIFSMVDDNGDRTLEHFILWWQQYMQDKALDGTAMDHDGSTGSGTMSPRYPERYGTSPGARW</sequence>
<dbReference type="EMBL" id="MU394314">
    <property type="protein sequence ID" value="KAI6086629.1"/>
    <property type="molecule type" value="Genomic_DNA"/>
</dbReference>
<dbReference type="Proteomes" id="UP001497680">
    <property type="component" value="Unassembled WGS sequence"/>
</dbReference>
<protein>
    <submittedName>
        <fullName evidence="1">Uncharacterized protein</fullName>
    </submittedName>
</protein>
<keyword evidence="2" id="KW-1185">Reference proteome</keyword>
<gene>
    <name evidence="1" type="ORF">F4821DRAFT_278478</name>
</gene>
<reference evidence="1 2" key="1">
    <citation type="journal article" date="2022" name="New Phytol.">
        <title>Ecological generalism drives hyperdiversity of secondary metabolite gene clusters in xylarialean endophytes.</title>
        <authorList>
            <person name="Franco M.E.E."/>
            <person name="Wisecaver J.H."/>
            <person name="Arnold A.E."/>
            <person name="Ju Y.M."/>
            <person name="Slot J.C."/>
            <person name="Ahrendt S."/>
            <person name="Moore L.P."/>
            <person name="Eastman K.E."/>
            <person name="Scott K."/>
            <person name="Konkel Z."/>
            <person name="Mondo S.J."/>
            <person name="Kuo A."/>
            <person name="Hayes R.D."/>
            <person name="Haridas S."/>
            <person name="Andreopoulos B."/>
            <person name="Riley R."/>
            <person name="LaButti K."/>
            <person name="Pangilinan J."/>
            <person name="Lipzen A."/>
            <person name="Amirebrahimi M."/>
            <person name="Yan J."/>
            <person name="Adam C."/>
            <person name="Keymanesh K."/>
            <person name="Ng V."/>
            <person name="Louie K."/>
            <person name="Northen T."/>
            <person name="Drula E."/>
            <person name="Henrissat B."/>
            <person name="Hsieh H.M."/>
            <person name="Youens-Clark K."/>
            <person name="Lutzoni F."/>
            <person name="Miadlikowska J."/>
            <person name="Eastwood D.C."/>
            <person name="Hamelin R.C."/>
            <person name="Grigoriev I.V."/>
            <person name="U'Ren J.M."/>
        </authorList>
    </citation>
    <scope>NUCLEOTIDE SEQUENCE [LARGE SCALE GENOMIC DNA]</scope>
    <source>
        <strain evidence="1 2">ER1909</strain>
    </source>
</reference>
<evidence type="ECO:0000313" key="1">
    <source>
        <dbReference type="EMBL" id="KAI6086629.1"/>
    </source>
</evidence>
<proteinExistence type="predicted"/>
<organism evidence="1 2">
    <name type="scientific">Hypoxylon rubiginosum</name>
    <dbReference type="NCBI Taxonomy" id="110542"/>
    <lineage>
        <taxon>Eukaryota</taxon>
        <taxon>Fungi</taxon>
        <taxon>Dikarya</taxon>
        <taxon>Ascomycota</taxon>
        <taxon>Pezizomycotina</taxon>
        <taxon>Sordariomycetes</taxon>
        <taxon>Xylariomycetidae</taxon>
        <taxon>Xylariales</taxon>
        <taxon>Hypoxylaceae</taxon>
        <taxon>Hypoxylon</taxon>
    </lineage>
</organism>